<proteinExistence type="predicted"/>
<gene>
    <name evidence="3" type="ORF">Ocin01_19106</name>
</gene>
<dbReference type="PANTHER" id="PTHR45847">
    <property type="entry name" value="FATTY ACID AMIDE HYDROLASE"/>
    <property type="match status" value="1"/>
</dbReference>
<protein>
    <submittedName>
        <fullName evidence="3">Fatty acid amide hydrolase 1</fullName>
    </submittedName>
</protein>
<dbReference type="SUPFAM" id="SSF75304">
    <property type="entry name" value="Amidase signature (AS) enzymes"/>
    <property type="match status" value="1"/>
</dbReference>
<name>A0A1D2M3P9_ORCCI</name>
<feature type="active site" description="Charge relay system" evidence="1">
    <location>
        <position position="187"/>
    </location>
</feature>
<keyword evidence="4" id="KW-1185">Reference proteome</keyword>
<dbReference type="Gene3D" id="3.90.1300.10">
    <property type="entry name" value="Amidase signature (AS) domain"/>
    <property type="match status" value="1"/>
</dbReference>
<comment type="caution">
    <text evidence="3">The sequence shown here is derived from an EMBL/GenBank/DDBJ whole genome shotgun (WGS) entry which is preliminary data.</text>
</comment>
<feature type="domain" description="Amidase" evidence="2">
    <location>
        <begin position="62"/>
        <end position="533"/>
    </location>
</feature>
<evidence type="ECO:0000313" key="4">
    <source>
        <dbReference type="Proteomes" id="UP000094527"/>
    </source>
</evidence>
<dbReference type="Pfam" id="PF01425">
    <property type="entry name" value="Amidase"/>
    <property type="match status" value="1"/>
</dbReference>
<accession>A0A1D2M3P9</accession>
<evidence type="ECO:0000259" key="2">
    <source>
        <dbReference type="Pfam" id="PF01425"/>
    </source>
</evidence>
<keyword evidence="3" id="KW-0378">Hydrolase</keyword>
<organism evidence="3 4">
    <name type="scientific">Orchesella cincta</name>
    <name type="common">Springtail</name>
    <name type="synonym">Podura cincta</name>
    <dbReference type="NCBI Taxonomy" id="48709"/>
    <lineage>
        <taxon>Eukaryota</taxon>
        <taxon>Metazoa</taxon>
        <taxon>Ecdysozoa</taxon>
        <taxon>Arthropoda</taxon>
        <taxon>Hexapoda</taxon>
        <taxon>Collembola</taxon>
        <taxon>Entomobryomorpha</taxon>
        <taxon>Entomobryoidea</taxon>
        <taxon>Orchesellidae</taxon>
        <taxon>Orchesellinae</taxon>
        <taxon>Orchesella</taxon>
    </lineage>
</organism>
<reference evidence="3 4" key="1">
    <citation type="journal article" date="2016" name="Genome Biol. Evol.">
        <title>Gene Family Evolution Reflects Adaptation to Soil Environmental Stressors in the Genome of the Collembolan Orchesella cincta.</title>
        <authorList>
            <person name="Faddeeva-Vakhrusheva A."/>
            <person name="Derks M.F."/>
            <person name="Anvar S.Y."/>
            <person name="Agamennone V."/>
            <person name="Suring W."/>
            <person name="Smit S."/>
            <person name="van Straalen N.M."/>
            <person name="Roelofs D."/>
        </authorList>
    </citation>
    <scope>NUCLEOTIDE SEQUENCE [LARGE SCALE GENOMIC DNA]</scope>
    <source>
        <tissue evidence="3">Mixed pool</tissue>
    </source>
</reference>
<dbReference type="InterPro" id="IPR036928">
    <property type="entry name" value="AS_sf"/>
</dbReference>
<dbReference type="PIRSF" id="PIRSF001221">
    <property type="entry name" value="Amidase_fungi"/>
    <property type="match status" value="1"/>
</dbReference>
<dbReference type="OMA" id="LAWQEEL"/>
<dbReference type="GO" id="GO:0004040">
    <property type="term" value="F:amidase activity"/>
    <property type="evidence" value="ECO:0007669"/>
    <property type="project" value="TreeGrafter"/>
</dbReference>
<dbReference type="STRING" id="48709.A0A1D2M3P9"/>
<dbReference type="InterPro" id="IPR052096">
    <property type="entry name" value="Endocannabinoid_amidase"/>
</dbReference>
<dbReference type="InterPro" id="IPR023631">
    <property type="entry name" value="Amidase_dom"/>
</dbReference>
<dbReference type="EMBL" id="LJIJ01005026">
    <property type="protein sequence ID" value="ODM87576.1"/>
    <property type="molecule type" value="Genomic_DNA"/>
</dbReference>
<feature type="active site" description="Acyl-ester intermediate" evidence="1">
    <location>
        <position position="211"/>
    </location>
</feature>
<dbReference type="AlphaFoldDB" id="A0A1D2M3P9"/>
<feature type="active site" description="Charge relay system" evidence="1">
    <location>
        <position position="112"/>
    </location>
</feature>
<dbReference type="PANTHER" id="PTHR45847:SF6">
    <property type="entry name" value="FATTY ACID AMIDE HYDROLASE"/>
    <property type="match status" value="1"/>
</dbReference>
<evidence type="ECO:0000313" key="3">
    <source>
        <dbReference type="EMBL" id="ODM87576.1"/>
    </source>
</evidence>
<dbReference type="GO" id="GO:0017064">
    <property type="term" value="F:fatty acid amide hydrolase activity"/>
    <property type="evidence" value="ECO:0007669"/>
    <property type="project" value="TreeGrafter"/>
</dbReference>
<dbReference type="GO" id="GO:0009062">
    <property type="term" value="P:fatty acid catabolic process"/>
    <property type="evidence" value="ECO:0007669"/>
    <property type="project" value="TreeGrafter"/>
</dbReference>
<sequence length="546" mass="60433">MSGTVNPDLLAKIQRRQQERKESFAKLKISNILDEQAKKIVELPSKELVEQLQSRKLTATQVLTAYTAKALELTERVNCVTEFIPQAPEWASKLDKLPTVAGPLHGIPIAVKEDGDIEGMDSTVGFAKLLYKPMKKHSTLVQILLKLGAVPFCKVNVPQSMFSMGSENPIYGLTLNSINEKMGPGGSSSGSGSIVGGGGALIATGSDSAGSCRIPAMFHGICSMIPSTGRMSDKGVLQCLPGYHSQPDVPGFLAKDTDILALVFKSVLENNIQNDFDPLIAPIPWNETLFSSTKALKIGYYTSLPYFPAFPDVQKTVLKAKHALESVGHQVVHFEMPDSFHYLKTNMDMYSADRGLHFLKMFEGEPVSSCVEGLVNCLRNPEKFWKTGENYTRREAISSFARRLIEEKDISANDEWNMILEKKAIQKEVLEKMDETGIDLILGPAYPFPALVCEDVAKFQSLQDSIVYTMFWNFVNFPAGIVPFGNETGEHNDEYDDEGEPMLKVAKELIKDSAGMPINVQVSARPFKEELVLRVLVELEKLRDSK</sequence>
<evidence type="ECO:0000256" key="1">
    <source>
        <dbReference type="PIRSR" id="PIRSR001221-1"/>
    </source>
</evidence>
<dbReference type="Proteomes" id="UP000094527">
    <property type="component" value="Unassembled WGS sequence"/>
</dbReference>
<dbReference type="OrthoDB" id="6428749at2759"/>